<organism evidence="1 2">
    <name type="scientific">Dreissena polymorpha</name>
    <name type="common">Zebra mussel</name>
    <name type="synonym">Mytilus polymorpha</name>
    <dbReference type="NCBI Taxonomy" id="45954"/>
    <lineage>
        <taxon>Eukaryota</taxon>
        <taxon>Metazoa</taxon>
        <taxon>Spiralia</taxon>
        <taxon>Lophotrochozoa</taxon>
        <taxon>Mollusca</taxon>
        <taxon>Bivalvia</taxon>
        <taxon>Autobranchia</taxon>
        <taxon>Heteroconchia</taxon>
        <taxon>Euheterodonta</taxon>
        <taxon>Imparidentia</taxon>
        <taxon>Neoheterodontei</taxon>
        <taxon>Myida</taxon>
        <taxon>Dreissenoidea</taxon>
        <taxon>Dreissenidae</taxon>
        <taxon>Dreissena</taxon>
    </lineage>
</organism>
<reference evidence="1" key="2">
    <citation type="submission" date="2020-11" db="EMBL/GenBank/DDBJ databases">
        <authorList>
            <person name="McCartney M.A."/>
            <person name="Auch B."/>
            <person name="Kono T."/>
            <person name="Mallez S."/>
            <person name="Becker A."/>
            <person name="Gohl D.M."/>
            <person name="Silverstein K.A.T."/>
            <person name="Koren S."/>
            <person name="Bechman K.B."/>
            <person name="Herman A."/>
            <person name="Abrahante J.E."/>
            <person name="Garbe J."/>
        </authorList>
    </citation>
    <scope>NUCLEOTIDE SEQUENCE</scope>
    <source>
        <strain evidence="1">Duluth1</strain>
        <tissue evidence="1">Whole animal</tissue>
    </source>
</reference>
<protein>
    <submittedName>
        <fullName evidence="1">Uncharacterized protein</fullName>
    </submittedName>
</protein>
<reference evidence="1" key="1">
    <citation type="journal article" date="2019" name="bioRxiv">
        <title>The Genome of the Zebra Mussel, Dreissena polymorpha: A Resource for Invasive Species Research.</title>
        <authorList>
            <person name="McCartney M.A."/>
            <person name="Auch B."/>
            <person name="Kono T."/>
            <person name="Mallez S."/>
            <person name="Zhang Y."/>
            <person name="Obille A."/>
            <person name="Becker A."/>
            <person name="Abrahante J.E."/>
            <person name="Garbe J."/>
            <person name="Badalamenti J.P."/>
            <person name="Herman A."/>
            <person name="Mangelson H."/>
            <person name="Liachko I."/>
            <person name="Sullivan S."/>
            <person name="Sone E.D."/>
            <person name="Koren S."/>
            <person name="Silverstein K.A.T."/>
            <person name="Beckman K.B."/>
            <person name="Gohl D.M."/>
        </authorList>
    </citation>
    <scope>NUCLEOTIDE SEQUENCE</scope>
    <source>
        <strain evidence="1">Duluth1</strain>
        <tissue evidence="1">Whole animal</tissue>
    </source>
</reference>
<name>A0A9D4QNE0_DREPO</name>
<keyword evidence="2" id="KW-1185">Reference proteome</keyword>
<accession>A0A9D4QNE0</accession>
<sequence length="131" mass="14530">MDGLGYMNDNGESFADLCATSNLVIGESVSIIEGYTRQLGCHQTYQRRTRLTICASQGSFVALFRMCQARSRRSFGPSSHCRPIETKAEEELVRGAQPTPTLQHCHTERHLEAKRVHGHSFQQVPGPRGAA</sequence>
<gene>
    <name evidence="1" type="ORF">DPMN_109815</name>
</gene>
<dbReference type="AlphaFoldDB" id="A0A9D4QNE0"/>
<dbReference type="Proteomes" id="UP000828390">
    <property type="component" value="Unassembled WGS sequence"/>
</dbReference>
<evidence type="ECO:0000313" key="1">
    <source>
        <dbReference type="EMBL" id="KAH3836445.1"/>
    </source>
</evidence>
<proteinExistence type="predicted"/>
<dbReference type="EMBL" id="JAIWYP010000004">
    <property type="protein sequence ID" value="KAH3836445.1"/>
    <property type="molecule type" value="Genomic_DNA"/>
</dbReference>
<comment type="caution">
    <text evidence="1">The sequence shown here is derived from an EMBL/GenBank/DDBJ whole genome shotgun (WGS) entry which is preliminary data.</text>
</comment>
<evidence type="ECO:0000313" key="2">
    <source>
        <dbReference type="Proteomes" id="UP000828390"/>
    </source>
</evidence>